<accession>A0A4R7P6B1</accession>
<evidence type="ECO:0000259" key="3">
    <source>
        <dbReference type="Pfam" id="PF13472"/>
    </source>
</evidence>
<evidence type="ECO:0000256" key="1">
    <source>
        <dbReference type="SAM" id="MobiDB-lite"/>
    </source>
</evidence>
<evidence type="ECO:0000313" key="5">
    <source>
        <dbReference type="Proteomes" id="UP000295341"/>
    </source>
</evidence>
<evidence type="ECO:0000313" key="4">
    <source>
        <dbReference type="EMBL" id="TDU28801.1"/>
    </source>
</evidence>
<evidence type="ECO:0000256" key="2">
    <source>
        <dbReference type="SAM" id="SignalP"/>
    </source>
</evidence>
<dbReference type="PANTHER" id="PTHR30383:SF5">
    <property type="entry name" value="SGNH HYDROLASE-TYPE ESTERASE DOMAIN-CONTAINING PROTEIN"/>
    <property type="match status" value="1"/>
</dbReference>
<dbReference type="InterPro" id="IPR051532">
    <property type="entry name" value="Ester_Hydrolysis_Enzymes"/>
</dbReference>
<dbReference type="InterPro" id="IPR013830">
    <property type="entry name" value="SGNH_hydro"/>
</dbReference>
<protein>
    <submittedName>
        <fullName evidence="4">Lysophospholipase L1-like esterase</fullName>
    </submittedName>
</protein>
<keyword evidence="5" id="KW-1185">Reference proteome</keyword>
<dbReference type="Pfam" id="PF13472">
    <property type="entry name" value="Lipase_GDSL_2"/>
    <property type="match status" value="1"/>
</dbReference>
<feature type="signal peptide" evidence="2">
    <location>
        <begin position="1"/>
        <end position="18"/>
    </location>
</feature>
<comment type="caution">
    <text evidence="4">The sequence shown here is derived from an EMBL/GenBank/DDBJ whole genome shotgun (WGS) entry which is preliminary data.</text>
</comment>
<name>A0A4R7P6B1_9GAMM</name>
<dbReference type="SUPFAM" id="SSF52266">
    <property type="entry name" value="SGNH hydrolase"/>
    <property type="match status" value="1"/>
</dbReference>
<feature type="region of interest" description="Disordered" evidence="1">
    <location>
        <begin position="285"/>
        <end position="463"/>
    </location>
</feature>
<dbReference type="GO" id="GO:0004622">
    <property type="term" value="F:phosphatidylcholine lysophospholipase activity"/>
    <property type="evidence" value="ECO:0007669"/>
    <property type="project" value="TreeGrafter"/>
</dbReference>
<feature type="region of interest" description="Disordered" evidence="1">
    <location>
        <begin position="22"/>
        <end position="51"/>
    </location>
</feature>
<reference evidence="4 5" key="1">
    <citation type="submission" date="2019-03" db="EMBL/GenBank/DDBJ databases">
        <title>Genomic Encyclopedia of Type Strains, Phase IV (KMG-IV): sequencing the most valuable type-strain genomes for metagenomic binning, comparative biology and taxonomic classification.</title>
        <authorList>
            <person name="Goeker M."/>
        </authorList>
    </citation>
    <scope>NUCLEOTIDE SEQUENCE [LARGE SCALE GENOMIC DNA]</scope>
    <source>
        <strain evidence="4 5">DSM 26377</strain>
    </source>
</reference>
<gene>
    <name evidence="4" type="ORF">DFR24_3181</name>
</gene>
<dbReference type="RefSeq" id="WP_133882324.1">
    <property type="nucleotide sequence ID" value="NZ_MWIN01000018.1"/>
</dbReference>
<dbReference type="CDD" id="cd04502">
    <property type="entry name" value="SGNH_hydrolase_like_7"/>
    <property type="match status" value="1"/>
</dbReference>
<feature type="chain" id="PRO_5030099558" evidence="2">
    <location>
        <begin position="19"/>
        <end position="463"/>
    </location>
</feature>
<dbReference type="Gene3D" id="3.40.50.1110">
    <property type="entry name" value="SGNH hydrolase"/>
    <property type="match status" value="1"/>
</dbReference>
<feature type="region of interest" description="Disordered" evidence="1">
    <location>
        <begin position="255"/>
        <end position="274"/>
    </location>
</feature>
<dbReference type="AlphaFoldDB" id="A0A4R7P6B1"/>
<organism evidence="4 5">
    <name type="scientific">Panacagrimonas perspica</name>
    <dbReference type="NCBI Taxonomy" id="381431"/>
    <lineage>
        <taxon>Bacteria</taxon>
        <taxon>Pseudomonadati</taxon>
        <taxon>Pseudomonadota</taxon>
        <taxon>Gammaproteobacteria</taxon>
        <taxon>Nevskiales</taxon>
        <taxon>Nevskiaceae</taxon>
        <taxon>Panacagrimonas</taxon>
    </lineage>
</organism>
<dbReference type="EMBL" id="SOBT01000009">
    <property type="protein sequence ID" value="TDU28801.1"/>
    <property type="molecule type" value="Genomic_DNA"/>
</dbReference>
<dbReference type="OrthoDB" id="9790057at2"/>
<keyword evidence="2" id="KW-0732">Signal</keyword>
<dbReference type="PANTHER" id="PTHR30383">
    <property type="entry name" value="THIOESTERASE 1/PROTEASE 1/LYSOPHOSPHOLIPASE L1"/>
    <property type="match status" value="1"/>
</dbReference>
<feature type="domain" description="SGNH hydrolase-type esterase" evidence="3">
    <location>
        <begin position="91"/>
        <end position="240"/>
    </location>
</feature>
<sequence length="463" mass="47263">MKSLLALGLLFVVGIGGAADEADPTAPASEASTVSPQKVVAPSPGPVLTPGPVVTPADPWAEAMSAFANADNADAHAGGVVFVGSSSIRLWADLEKRYSSYSAVNRGFGGSTLADCVKHMDRLVLPHKPRLVVIYAGDNDLAGGRSSDQVLLDFVELTSRIQERLPKTQIVFVSIKPSPARIDLLSRIRDTNTKIRDYVTTKPYLRYIDVFTPMLDAQGKPRGELFGGDSLHLNAEGYALWHALISPVLPTEEQPAMVKGAEPKTPPPVMQKAESLPAGKLAVAKPAPKPVDAPMAEQRTAAATVVDPKSAVPPSQAPASSDANATAKAGTAAPAGDTDAGAPPAPSIPDSSKSAGAGAPSVDAAPSKPETPPIAAGEGNASPPPVQDPPFAAAVQTPALPSEASSSEIARLPPAPRTVRANVQPAHNVSVASPPPAGDGAGSANESRDAPQGGTPQAEPATP</sequence>
<proteinExistence type="predicted"/>
<feature type="compositionally biased region" description="Low complexity" evidence="1">
    <location>
        <begin position="285"/>
        <end position="294"/>
    </location>
</feature>
<dbReference type="InterPro" id="IPR036514">
    <property type="entry name" value="SGNH_hydro_sf"/>
</dbReference>
<feature type="compositionally biased region" description="Low complexity" evidence="1">
    <location>
        <begin position="308"/>
        <end position="342"/>
    </location>
</feature>
<dbReference type="Proteomes" id="UP000295341">
    <property type="component" value="Unassembled WGS sequence"/>
</dbReference>